<dbReference type="PANTHER" id="PTHR22597:SF3">
    <property type="entry name" value="CHROMATIN STRUCTURE-REMODELING COMPLEX SUBUNIT RSC7"/>
    <property type="match status" value="1"/>
</dbReference>
<feature type="compositionally biased region" description="Low complexity" evidence="3">
    <location>
        <begin position="453"/>
        <end position="466"/>
    </location>
</feature>
<dbReference type="GO" id="GO:0016586">
    <property type="term" value="C:RSC-type complex"/>
    <property type="evidence" value="ECO:0007669"/>
    <property type="project" value="TreeGrafter"/>
</dbReference>
<dbReference type="STRING" id="303698.A0A1V6TI93"/>
<dbReference type="EMBL" id="MLKD01000006">
    <property type="protein sequence ID" value="OQE25293.1"/>
    <property type="molecule type" value="Genomic_DNA"/>
</dbReference>
<dbReference type="Proteomes" id="UP000191285">
    <property type="component" value="Unassembled WGS sequence"/>
</dbReference>
<keyword evidence="5" id="KW-1185">Reference proteome</keyword>
<proteinExistence type="predicted"/>
<dbReference type="GO" id="GO:0031490">
    <property type="term" value="F:chromatin DNA binding"/>
    <property type="evidence" value="ECO:0007669"/>
    <property type="project" value="TreeGrafter"/>
</dbReference>
<evidence type="ECO:0000313" key="4">
    <source>
        <dbReference type="EMBL" id="OQE25293.1"/>
    </source>
</evidence>
<evidence type="ECO:0000256" key="1">
    <source>
        <dbReference type="ARBA" id="ARBA00023015"/>
    </source>
</evidence>
<reference evidence="5" key="1">
    <citation type="journal article" date="2017" name="Nat. Microbiol.">
        <title>Global analysis of biosynthetic gene clusters reveals vast potential of secondary metabolite production in Penicillium species.</title>
        <authorList>
            <person name="Nielsen J.C."/>
            <person name="Grijseels S."/>
            <person name="Prigent S."/>
            <person name="Ji B."/>
            <person name="Dainat J."/>
            <person name="Nielsen K.F."/>
            <person name="Frisvad J.C."/>
            <person name="Workman M."/>
            <person name="Nielsen J."/>
        </authorList>
    </citation>
    <scope>NUCLEOTIDE SEQUENCE [LARGE SCALE GENOMIC DNA]</scope>
    <source>
        <strain evidence="5">IBT 24891</strain>
    </source>
</reference>
<name>A0A1V6TI93_9EURO</name>
<dbReference type="InterPro" id="IPR013933">
    <property type="entry name" value="CRC_Rsc7/Swp82"/>
</dbReference>
<feature type="compositionally biased region" description="Acidic residues" evidence="3">
    <location>
        <begin position="43"/>
        <end position="69"/>
    </location>
</feature>
<feature type="region of interest" description="Disordered" evidence="3">
    <location>
        <begin position="1"/>
        <end position="167"/>
    </location>
</feature>
<evidence type="ECO:0000256" key="2">
    <source>
        <dbReference type="ARBA" id="ARBA00023163"/>
    </source>
</evidence>
<dbReference type="AlphaFoldDB" id="A0A1V6TI93"/>
<evidence type="ECO:0000313" key="5">
    <source>
        <dbReference type="Proteomes" id="UP000191285"/>
    </source>
</evidence>
<protein>
    <submittedName>
        <fullName evidence="4">Uncharacterized protein</fullName>
    </submittedName>
</protein>
<sequence>MPRKVRAAAQAAAKSMKNVPTLSENSDDEMIDVPPSEPSSPAVEEDQDSPDEDDVEPEAEAEAEPDADAQAETPTESKQEEDSTAATPAADESTILEADSPALGRPAIPRKRRIGRPPKNPRPEDLDLDGAPSPLRVTTPVKRRRGRPAASGGRWARNRGPHHLTQIPIDKEGNMMDVIGDEVALPPNPVGDTKVNADGHLLGDREYRVRTFTILNRDNKLYMLSTEPARCIGFRDSYLFFQKHKMLYKIIIDDDAKRDLIERDIIPHSYKGRAIGVVTARSVFREFGSKIVVGGKKITDDYDEQAARERGDVEGDLAVPEDKLPGPGEPYNRNQYVAWHGASAVYHTGAPSVPMAGGKPVDSKKRRVPVTDDNWMVEHARAASTFNSKLVELRRSTMNGTYDIHTNSMQYPQIMQPTHCRIERVPPPDNRIAAELMTDMSSLSLANQNRDTNTSTNNEQNQSNENDPTTTEDKNKNPEPKPEQQTPVFPPVPVHISNRYVVQDIVFESPPHSNMGVPGPDGDLRNLQPNGLVSIANPSHPEFMSPDIIALLPDECKESLLDAATREVEWKTKWTSEVTDSQRCLPTKSYAWYP</sequence>
<keyword evidence="1" id="KW-0805">Transcription regulation</keyword>
<feature type="region of interest" description="Disordered" evidence="3">
    <location>
        <begin position="447"/>
        <end position="492"/>
    </location>
</feature>
<keyword evidence="2" id="KW-0804">Transcription</keyword>
<organism evidence="4 5">
    <name type="scientific">Penicillium steckii</name>
    <dbReference type="NCBI Taxonomy" id="303698"/>
    <lineage>
        <taxon>Eukaryota</taxon>
        <taxon>Fungi</taxon>
        <taxon>Dikarya</taxon>
        <taxon>Ascomycota</taxon>
        <taxon>Pezizomycotina</taxon>
        <taxon>Eurotiomycetes</taxon>
        <taxon>Eurotiomycetidae</taxon>
        <taxon>Eurotiales</taxon>
        <taxon>Aspergillaceae</taxon>
        <taxon>Penicillium</taxon>
    </lineage>
</organism>
<accession>A0A1V6TI93</accession>
<dbReference type="OrthoDB" id="5598844at2759"/>
<gene>
    <name evidence="4" type="ORF">PENSTE_c006G06845</name>
</gene>
<dbReference type="Pfam" id="PF08624">
    <property type="entry name" value="CRC_subunit"/>
    <property type="match status" value="1"/>
</dbReference>
<dbReference type="PANTHER" id="PTHR22597">
    <property type="entry name" value="POLYCOMB GROUP PROTEIN"/>
    <property type="match status" value="1"/>
</dbReference>
<evidence type="ECO:0000256" key="3">
    <source>
        <dbReference type="SAM" id="MobiDB-lite"/>
    </source>
</evidence>
<feature type="compositionally biased region" description="Basic and acidic residues" evidence="3">
    <location>
        <begin position="471"/>
        <end position="482"/>
    </location>
</feature>
<comment type="caution">
    <text evidence="4">The sequence shown here is derived from an EMBL/GenBank/DDBJ whole genome shotgun (WGS) entry which is preliminary data.</text>
</comment>